<feature type="transmembrane region" description="Helical" evidence="7">
    <location>
        <begin position="189"/>
        <end position="208"/>
    </location>
</feature>
<evidence type="ECO:0000313" key="9">
    <source>
        <dbReference type="EMBL" id="SAK45432.1"/>
    </source>
</evidence>
<evidence type="ECO:0000256" key="5">
    <source>
        <dbReference type="ARBA" id="ARBA00023136"/>
    </source>
</evidence>
<feature type="transmembrane region" description="Helical" evidence="7">
    <location>
        <begin position="143"/>
        <end position="169"/>
    </location>
</feature>
<dbReference type="InterPro" id="IPR024791">
    <property type="entry name" value="Cyt_c/ubiquinol_Oxase_su3"/>
</dbReference>
<dbReference type="AlphaFoldDB" id="A0A157ZIQ6"/>
<dbReference type="GO" id="GO:0004129">
    <property type="term" value="F:cytochrome-c oxidase activity"/>
    <property type="evidence" value="ECO:0007669"/>
    <property type="project" value="InterPro"/>
</dbReference>
<dbReference type="Proteomes" id="UP000071859">
    <property type="component" value="Unassembled WGS sequence"/>
</dbReference>
<dbReference type="PANTHER" id="PTHR11403:SF6">
    <property type="entry name" value="NITRIC OXIDE REDUCTASE SUBUNIT E"/>
    <property type="match status" value="1"/>
</dbReference>
<dbReference type="OrthoDB" id="9810850at2"/>
<dbReference type="GO" id="GO:0005886">
    <property type="term" value="C:plasma membrane"/>
    <property type="evidence" value="ECO:0007669"/>
    <property type="project" value="UniProtKB-SubCell"/>
</dbReference>
<keyword evidence="3 6" id="KW-0812">Transmembrane</keyword>
<dbReference type="RefSeq" id="WP_062602113.1">
    <property type="nucleotide sequence ID" value="NZ_FCOX02000002.1"/>
</dbReference>
<comment type="subcellular location">
    <subcellularLocation>
        <location evidence="6">Cell membrane</location>
        <topology evidence="6">Multi-pass membrane protein</topology>
    </subcellularLocation>
    <subcellularLocation>
        <location evidence="1">Membrane</location>
        <topology evidence="1">Multi-pass membrane protein</topology>
    </subcellularLocation>
</comment>
<keyword evidence="4 7" id="KW-1133">Transmembrane helix</keyword>
<sequence length="213" mass="23987">MSRHAEQFDNAAQQEEASTLGMWTFIATELMFFGPLFFGYLYGRTHFPEGFAAASRHTDVMLGTINTAVLLTSSMTMAIAVQARKIDAMRLAARMLFFTAALGGVFLAIKGIEYWKEWQEHLVPGAGFAFPEPSHADAAQLFYFLYFGMTGLHALHLIIGIVMVVLFALELSRRERLFAKAERIEVAGLYWHFVDIVWIFLYPLLYLVGRSGG</sequence>
<feature type="domain" description="Heme-copper oxidase subunit III family profile" evidence="8">
    <location>
        <begin position="1"/>
        <end position="210"/>
    </location>
</feature>
<dbReference type="PROSITE" id="PS50253">
    <property type="entry name" value="COX3"/>
    <property type="match status" value="1"/>
</dbReference>
<evidence type="ECO:0000256" key="7">
    <source>
        <dbReference type="SAM" id="Phobius"/>
    </source>
</evidence>
<organism evidence="9 10">
    <name type="scientific">Caballeronia calidae</name>
    <dbReference type="NCBI Taxonomy" id="1777139"/>
    <lineage>
        <taxon>Bacteria</taxon>
        <taxon>Pseudomonadati</taxon>
        <taxon>Pseudomonadota</taxon>
        <taxon>Betaproteobacteria</taxon>
        <taxon>Burkholderiales</taxon>
        <taxon>Burkholderiaceae</taxon>
        <taxon>Caballeronia</taxon>
    </lineage>
</organism>
<evidence type="ECO:0000259" key="8">
    <source>
        <dbReference type="PROSITE" id="PS50253"/>
    </source>
</evidence>
<feature type="transmembrane region" description="Helical" evidence="7">
    <location>
        <begin position="91"/>
        <end position="109"/>
    </location>
</feature>
<evidence type="ECO:0000256" key="1">
    <source>
        <dbReference type="ARBA" id="ARBA00004141"/>
    </source>
</evidence>
<dbReference type="InterPro" id="IPR000298">
    <property type="entry name" value="Cyt_c_oxidase-like_su3"/>
</dbReference>
<dbReference type="SUPFAM" id="SSF81452">
    <property type="entry name" value="Cytochrome c oxidase subunit III-like"/>
    <property type="match status" value="1"/>
</dbReference>
<accession>A0A157ZIQ6</accession>
<gene>
    <name evidence="9" type="ORF">AWB78_00612</name>
</gene>
<dbReference type="PANTHER" id="PTHR11403">
    <property type="entry name" value="CYTOCHROME C OXIDASE SUBUNIT III"/>
    <property type="match status" value="1"/>
</dbReference>
<evidence type="ECO:0000256" key="6">
    <source>
        <dbReference type="RuleBase" id="RU003376"/>
    </source>
</evidence>
<evidence type="ECO:0000256" key="4">
    <source>
        <dbReference type="ARBA" id="ARBA00022989"/>
    </source>
</evidence>
<name>A0A157ZIQ6_9BURK</name>
<reference evidence="9" key="1">
    <citation type="submission" date="2016-01" db="EMBL/GenBank/DDBJ databases">
        <authorList>
            <person name="Peeters C."/>
        </authorList>
    </citation>
    <scope>NUCLEOTIDE SEQUENCE</scope>
    <source>
        <strain evidence="9">LMG 29321</strain>
    </source>
</reference>
<dbReference type="InterPro" id="IPR035973">
    <property type="entry name" value="Cyt_c_oxidase_su3-like_sf"/>
</dbReference>
<keyword evidence="10" id="KW-1185">Reference proteome</keyword>
<proteinExistence type="inferred from homology"/>
<evidence type="ECO:0000256" key="2">
    <source>
        <dbReference type="ARBA" id="ARBA00010581"/>
    </source>
</evidence>
<feature type="transmembrane region" description="Helical" evidence="7">
    <location>
        <begin position="20"/>
        <end position="40"/>
    </location>
</feature>
<evidence type="ECO:0000313" key="10">
    <source>
        <dbReference type="Proteomes" id="UP000071859"/>
    </source>
</evidence>
<comment type="caution">
    <text evidence="9">The sequence shown here is derived from an EMBL/GenBank/DDBJ whole genome shotgun (WGS) entry which is preliminary data.</text>
</comment>
<dbReference type="InterPro" id="IPR013833">
    <property type="entry name" value="Cyt_c_oxidase_su3_a-hlx"/>
</dbReference>
<keyword evidence="5 7" id="KW-0472">Membrane</keyword>
<feature type="transmembrane region" description="Helical" evidence="7">
    <location>
        <begin position="60"/>
        <end position="79"/>
    </location>
</feature>
<evidence type="ECO:0000256" key="3">
    <source>
        <dbReference type="ARBA" id="ARBA00022692"/>
    </source>
</evidence>
<protein>
    <submittedName>
        <fullName evidence="9">Cytochrome c oxidase subunit I</fullName>
    </submittedName>
</protein>
<dbReference type="GO" id="GO:0019646">
    <property type="term" value="P:aerobic electron transport chain"/>
    <property type="evidence" value="ECO:0007669"/>
    <property type="project" value="InterPro"/>
</dbReference>
<dbReference type="Pfam" id="PF00510">
    <property type="entry name" value="COX3"/>
    <property type="match status" value="1"/>
</dbReference>
<dbReference type="Gene3D" id="1.20.120.80">
    <property type="entry name" value="Cytochrome c oxidase, subunit III, four-helix bundle"/>
    <property type="match status" value="1"/>
</dbReference>
<dbReference type="EMBL" id="FCOX02000002">
    <property type="protein sequence ID" value="SAK45432.1"/>
    <property type="molecule type" value="Genomic_DNA"/>
</dbReference>
<comment type="similarity">
    <text evidence="2 6">Belongs to the cytochrome c oxidase subunit 3 family.</text>
</comment>